<keyword evidence="1" id="KW-0812">Transmembrane</keyword>
<keyword evidence="1" id="KW-0472">Membrane</keyword>
<dbReference type="RefSeq" id="WP_064442231.1">
    <property type="nucleotide sequence ID" value="NZ_BDDI01000021.1"/>
</dbReference>
<reference evidence="2 3" key="1">
    <citation type="submission" date="2020-08" db="EMBL/GenBank/DDBJ databases">
        <title>Sequencing the genomes of 1000 actinobacteria strains.</title>
        <authorList>
            <person name="Klenk H.-P."/>
        </authorList>
    </citation>
    <scope>NUCLEOTIDE SEQUENCE [LARGE SCALE GENOMIC DNA]</scope>
    <source>
        <strain evidence="2 3">DSM 45258</strain>
    </source>
</reference>
<gene>
    <name evidence="2" type="ORF">FHU29_004580</name>
</gene>
<feature type="transmembrane region" description="Helical" evidence="1">
    <location>
        <begin position="39"/>
        <end position="61"/>
    </location>
</feature>
<dbReference type="Proteomes" id="UP000567922">
    <property type="component" value="Unassembled WGS sequence"/>
</dbReference>
<dbReference type="EMBL" id="JACHWS010000006">
    <property type="protein sequence ID" value="MBB3040085.1"/>
    <property type="molecule type" value="Genomic_DNA"/>
</dbReference>
<evidence type="ECO:0000313" key="2">
    <source>
        <dbReference type="EMBL" id="MBB3040085.1"/>
    </source>
</evidence>
<name>A0A839RT91_9ACTN</name>
<protein>
    <submittedName>
        <fullName evidence="2">Uncharacterized protein</fullName>
    </submittedName>
</protein>
<proteinExistence type="predicted"/>
<dbReference type="OrthoDB" id="4557262at2"/>
<comment type="caution">
    <text evidence="2">The sequence shown here is derived from an EMBL/GenBank/DDBJ whole genome shotgun (WGS) entry which is preliminary data.</text>
</comment>
<organism evidence="2 3">
    <name type="scientific">Hoyosella altamirensis</name>
    <dbReference type="NCBI Taxonomy" id="616997"/>
    <lineage>
        <taxon>Bacteria</taxon>
        <taxon>Bacillati</taxon>
        <taxon>Actinomycetota</taxon>
        <taxon>Actinomycetes</taxon>
        <taxon>Mycobacteriales</taxon>
        <taxon>Hoyosellaceae</taxon>
        <taxon>Hoyosella</taxon>
    </lineage>
</organism>
<dbReference type="AlphaFoldDB" id="A0A839RT91"/>
<sequence length="99" mass="10241">MTTELLLAGSETAQYLAQINPGSPQAPPGGDRILLVVRWILWGLVVMCIVGVSAAGAMLALGRNGMMQMTDTAEGRLLKGILGAAVFGIAGTLVNTLVF</sequence>
<evidence type="ECO:0000313" key="3">
    <source>
        <dbReference type="Proteomes" id="UP000567922"/>
    </source>
</evidence>
<keyword evidence="3" id="KW-1185">Reference proteome</keyword>
<evidence type="ECO:0000256" key="1">
    <source>
        <dbReference type="SAM" id="Phobius"/>
    </source>
</evidence>
<keyword evidence="1" id="KW-1133">Transmembrane helix</keyword>
<feature type="transmembrane region" description="Helical" evidence="1">
    <location>
        <begin position="81"/>
        <end position="98"/>
    </location>
</feature>
<accession>A0A839RT91</accession>